<dbReference type="GO" id="GO:0022857">
    <property type="term" value="F:transmembrane transporter activity"/>
    <property type="evidence" value="ECO:0007669"/>
    <property type="project" value="InterPro"/>
</dbReference>
<keyword evidence="3" id="KW-1003">Cell membrane</keyword>
<dbReference type="GO" id="GO:0005886">
    <property type="term" value="C:plasma membrane"/>
    <property type="evidence" value="ECO:0007669"/>
    <property type="project" value="UniProtKB-SubCell"/>
</dbReference>
<feature type="transmembrane region" description="Helical" evidence="7">
    <location>
        <begin position="87"/>
        <end position="106"/>
    </location>
</feature>
<evidence type="ECO:0000256" key="7">
    <source>
        <dbReference type="SAM" id="Phobius"/>
    </source>
</evidence>
<dbReference type="InterPro" id="IPR020846">
    <property type="entry name" value="MFS_dom"/>
</dbReference>
<dbReference type="Gene3D" id="1.20.1720.10">
    <property type="entry name" value="Multidrug resistance protein D"/>
    <property type="match status" value="1"/>
</dbReference>
<feature type="transmembrane region" description="Helical" evidence="7">
    <location>
        <begin position="473"/>
        <end position="492"/>
    </location>
</feature>
<evidence type="ECO:0000256" key="6">
    <source>
        <dbReference type="ARBA" id="ARBA00023136"/>
    </source>
</evidence>
<feature type="transmembrane region" description="Helical" evidence="7">
    <location>
        <begin position="238"/>
        <end position="255"/>
    </location>
</feature>
<gene>
    <name evidence="9" type="ORF">UFOPK1392_00868</name>
</gene>
<comment type="subcellular location">
    <subcellularLocation>
        <location evidence="1">Cell membrane</location>
        <topology evidence="1">Multi-pass membrane protein</topology>
    </subcellularLocation>
</comment>
<keyword evidence="5 7" id="KW-1133">Transmembrane helix</keyword>
<evidence type="ECO:0000313" key="9">
    <source>
        <dbReference type="EMBL" id="CAB4323118.1"/>
    </source>
</evidence>
<accession>A0A6J5YHM8</accession>
<dbReference type="SUPFAM" id="SSF103473">
    <property type="entry name" value="MFS general substrate transporter"/>
    <property type="match status" value="1"/>
</dbReference>
<dbReference type="PROSITE" id="PS50850">
    <property type="entry name" value="MFS"/>
    <property type="match status" value="1"/>
</dbReference>
<dbReference type="FunFam" id="1.20.1720.10:FF:000004">
    <property type="entry name" value="EmrB/QacA family drug resistance transporter"/>
    <property type="match status" value="1"/>
</dbReference>
<proteinExistence type="predicted"/>
<sequence>MTGASVPVVERMPISNRRIIIVFFGILLGATLSGLDASIVATAAPAIIGDLGNVSLLPWLTTSYLVAQVSIMAVFGKLGDIYGRRRMFAIAISVFLVASVLCGIAQSMNMLIAFRVLQGVGAGGITGIAMALVADLVPGDRLGRYLGYTGLVFAGTSVIGPFAGGFFVDHFSWRFAFLVNVPSGLLCLALISTTPIIGVRVKHRVDYAGAIMLALSISSLLLALSGRGSDSSWTSPRIVTLLLVFIVVGAGFLWWEARAPEPLLPLRILKGRVTSLSTLANLISGVGFTCGIIYPPLFFQAVAGFNAQSSGLLLAPFALTCAASTLFAGQIADRFGGHKAIPLFGMVCEAIGFLLLSTITVSTPATTVMAYGMLAGLGVGCVMQTLLYVVQRFSSASDMGVATSTVMLARVMGSSLGVAILGSVFTSTLIAEVERRVPGFAVADIQGTPERVASLAADVRVQLQESFATGLSTAFRVAVPIMVLGVIVVALIPARRVREHLAQAPEEVSLVDTATHGL</sequence>
<evidence type="ECO:0000259" key="8">
    <source>
        <dbReference type="PROSITE" id="PS50850"/>
    </source>
</evidence>
<feature type="transmembrane region" description="Helical" evidence="7">
    <location>
        <begin position="20"/>
        <end position="44"/>
    </location>
</feature>
<protein>
    <submittedName>
        <fullName evidence="9">Unannotated protein</fullName>
    </submittedName>
</protein>
<feature type="transmembrane region" description="Helical" evidence="7">
    <location>
        <begin position="341"/>
        <end position="362"/>
    </location>
</feature>
<dbReference type="AlphaFoldDB" id="A0A6J5YHM8"/>
<evidence type="ECO:0000256" key="4">
    <source>
        <dbReference type="ARBA" id="ARBA00022692"/>
    </source>
</evidence>
<feature type="transmembrane region" description="Helical" evidence="7">
    <location>
        <begin position="276"/>
        <end position="299"/>
    </location>
</feature>
<feature type="transmembrane region" description="Helical" evidence="7">
    <location>
        <begin position="311"/>
        <end position="329"/>
    </location>
</feature>
<dbReference type="EMBL" id="CAEMXZ010000027">
    <property type="protein sequence ID" value="CAB4323118.1"/>
    <property type="molecule type" value="Genomic_DNA"/>
</dbReference>
<feature type="transmembrane region" description="Helical" evidence="7">
    <location>
        <begin position="145"/>
        <end position="167"/>
    </location>
</feature>
<feature type="transmembrane region" description="Helical" evidence="7">
    <location>
        <begin position="205"/>
        <end position="226"/>
    </location>
</feature>
<feature type="transmembrane region" description="Helical" evidence="7">
    <location>
        <begin position="368"/>
        <end position="390"/>
    </location>
</feature>
<feature type="domain" description="Major facilitator superfamily (MFS) profile" evidence="8">
    <location>
        <begin position="22"/>
        <end position="497"/>
    </location>
</feature>
<keyword evidence="6 7" id="KW-0472">Membrane</keyword>
<organism evidence="9">
    <name type="scientific">freshwater metagenome</name>
    <dbReference type="NCBI Taxonomy" id="449393"/>
    <lineage>
        <taxon>unclassified sequences</taxon>
        <taxon>metagenomes</taxon>
        <taxon>ecological metagenomes</taxon>
    </lineage>
</organism>
<dbReference type="InterPro" id="IPR011701">
    <property type="entry name" value="MFS"/>
</dbReference>
<dbReference type="Gene3D" id="1.20.1250.20">
    <property type="entry name" value="MFS general substrate transporter like domains"/>
    <property type="match status" value="1"/>
</dbReference>
<evidence type="ECO:0000256" key="1">
    <source>
        <dbReference type="ARBA" id="ARBA00004651"/>
    </source>
</evidence>
<dbReference type="PRINTS" id="PR01036">
    <property type="entry name" value="TCRTETB"/>
</dbReference>
<evidence type="ECO:0000256" key="5">
    <source>
        <dbReference type="ARBA" id="ARBA00022989"/>
    </source>
</evidence>
<feature type="transmembrane region" description="Helical" evidence="7">
    <location>
        <begin position="56"/>
        <end position="75"/>
    </location>
</feature>
<reference evidence="9" key="1">
    <citation type="submission" date="2020-05" db="EMBL/GenBank/DDBJ databases">
        <authorList>
            <person name="Chiriac C."/>
            <person name="Salcher M."/>
            <person name="Ghai R."/>
            <person name="Kavagutti S V."/>
        </authorList>
    </citation>
    <scope>NUCLEOTIDE SEQUENCE</scope>
</reference>
<name>A0A6J5YHM8_9ZZZZ</name>
<evidence type="ECO:0000256" key="2">
    <source>
        <dbReference type="ARBA" id="ARBA00022448"/>
    </source>
</evidence>
<feature type="transmembrane region" description="Helical" evidence="7">
    <location>
        <begin position="173"/>
        <end position="193"/>
    </location>
</feature>
<dbReference type="InterPro" id="IPR036259">
    <property type="entry name" value="MFS_trans_sf"/>
</dbReference>
<dbReference type="PANTHER" id="PTHR23501">
    <property type="entry name" value="MAJOR FACILITATOR SUPERFAMILY"/>
    <property type="match status" value="1"/>
</dbReference>
<dbReference type="PANTHER" id="PTHR23501:SF191">
    <property type="entry name" value="VACUOLAR BASIC AMINO ACID TRANSPORTER 4"/>
    <property type="match status" value="1"/>
</dbReference>
<keyword evidence="2" id="KW-0813">Transport</keyword>
<feature type="transmembrane region" description="Helical" evidence="7">
    <location>
        <begin position="411"/>
        <end position="431"/>
    </location>
</feature>
<feature type="transmembrane region" description="Helical" evidence="7">
    <location>
        <begin position="112"/>
        <end position="133"/>
    </location>
</feature>
<dbReference type="CDD" id="cd17502">
    <property type="entry name" value="MFS_Azr1_MDR_like"/>
    <property type="match status" value="1"/>
</dbReference>
<dbReference type="Pfam" id="PF07690">
    <property type="entry name" value="MFS_1"/>
    <property type="match status" value="1"/>
</dbReference>
<evidence type="ECO:0000256" key="3">
    <source>
        <dbReference type="ARBA" id="ARBA00022475"/>
    </source>
</evidence>
<keyword evidence="4 7" id="KW-0812">Transmembrane</keyword>